<reference evidence="4" key="1">
    <citation type="submission" date="2023-06" db="EMBL/GenBank/DDBJ databases">
        <title>Draft genome of Marssonina rosae.</title>
        <authorList>
            <person name="Cheng Q."/>
        </authorList>
    </citation>
    <scope>NUCLEOTIDE SEQUENCE</scope>
    <source>
        <strain evidence="4">R4</strain>
    </source>
</reference>
<dbReference type="SMART" id="SM00066">
    <property type="entry name" value="GAL4"/>
    <property type="match status" value="1"/>
</dbReference>
<dbReference type="SUPFAM" id="SSF57701">
    <property type="entry name" value="Zn2/Cys6 DNA-binding domain"/>
    <property type="match status" value="1"/>
</dbReference>
<dbReference type="InterPro" id="IPR053157">
    <property type="entry name" value="Sterol_Uptake_Regulator"/>
</dbReference>
<dbReference type="AlphaFoldDB" id="A0AAD9WAI2"/>
<dbReference type="PROSITE" id="PS50048">
    <property type="entry name" value="ZN2_CY6_FUNGAL_2"/>
    <property type="match status" value="1"/>
</dbReference>
<proteinExistence type="predicted"/>
<name>A0AAD9WAI2_9HELO</name>
<feature type="compositionally biased region" description="Polar residues" evidence="2">
    <location>
        <begin position="1"/>
        <end position="14"/>
    </location>
</feature>
<dbReference type="PRINTS" id="PR00755">
    <property type="entry name" value="AFLATOXINBRP"/>
</dbReference>
<accession>A0AAD9WAI2</accession>
<keyword evidence="5" id="KW-1185">Reference proteome</keyword>
<dbReference type="PROSITE" id="PS00463">
    <property type="entry name" value="ZN2_CY6_FUNGAL_1"/>
    <property type="match status" value="1"/>
</dbReference>
<evidence type="ECO:0000256" key="1">
    <source>
        <dbReference type="ARBA" id="ARBA00023242"/>
    </source>
</evidence>
<dbReference type="EMBL" id="JAUBYV010000010">
    <property type="protein sequence ID" value="KAK2624270.1"/>
    <property type="molecule type" value="Genomic_DNA"/>
</dbReference>
<dbReference type="Gene3D" id="4.10.240.10">
    <property type="entry name" value="Zn(2)-C6 fungal-type DNA-binding domain"/>
    <property type="match status" value="1"/>
</dbReference>
<evidence type="ECO:0000259" key="3">
    <source>
        <dbReference type="PROSITE" id="PS50048"/>
    </source>
</evidence>
<gene>
    <name evidence="4" type="ORF">QTJ16_006220</name>
</gene>
<keyword evidence="1" id="KW-0539">Nucleus</keyword>
<dbReference type="Proteomes" id="UP001285354">
    <property type="component" value="Unassembled WGS sequence"/>
</dbReference>
<dbReference type="InterPro" id="IPR036864">
    <property type="entry name" value="Zn2-C6_fun-type_DNA-bd_sf"/>
</dbReference>
<feature type="compositionally biased region" description="Low complexity" evidence="2">
    <location>
        <begin position="71"/>
        <end position="87"/>
    </location>
</feature>
<dbReference type="GO" id="GO:0001228">
    <property type="term" value="F:DNA-binding transcription activator activity, RNA polymerase II-specific"/>
    <property type="evidence" value="ECO:0007669"/>
    <property type="project" value="TreeGrafter"/>
</dbReference>
<feature type="region of interest" description="Disordered" evidence="2">
    <location>
        <begin position="1"/>
        <end position="20"/>
    </location>
</feature>
<feature type="region of interest" description="Disordered" evidence="2">
    <location>
        <begin position="71"/>
        <end position="91"/>
    </location>
</feature>
<dbReference type="CDD" id="cd00067">
    <property type="entry name" value="GAL4"/>
    <property type="match status" value="1"/>
</dbReference>
<organism evidence="4 5">
    <name type="scientific">Diplocarpon rosae</name>
    <dbReference type="NCBI Taxonomy" id="946125"/>
    <lineage>
        <taxon>Eukaryota</taxon>
        <taxon>Fungi</taxon>
        <taxon>Dikarya</taxon>
        <taxon>Ascomycota</taxon>
        <taxon>Pezizomycotina</taxon>
        <taxon>Leotiomycetes</taxon>
        <taxon>Helotiales</taxon>
        <taxon>Drepanopezizaceae</taxon>
        <taxon>Diplocarpon</taxon>
    </lineage>
</organism>
<dbReference type="InterPro" id="IPR001138">
    <property type="entry name" value="Zn2Cys6_DnaBD"/>
</dbReference>
<dbReference type="GO" id="GO:0008270">
    <property type="term" value="F:zinc ion binding"/>
    <property type="evidence" value="ECO:0007669"/>
    <property type="project" value="InterPro"/>
</dbReference>
<evidence type="ECO:0000313" key="5">
    <source>
        <dbReference type="Proteomes" id="UP001285354"/>
    </source>
</evidence>
<evidence type="ECO:0000313" key="4">
    <source>
        <dbReference type="EMBL" id="KAK2624270.1"/>
    </source>
</evidence>
<feature type="domain" description="Zn(2)-C6 fungal-type" evidence="3">
    <location>
        <begin position="28"/>
        <end position="58"/>
    </location>
</feature>
<sequence>MEIEPTTPNQSSIMKASARKTHRKTRTGCRTCKQRKIKCDEQRPACHNCIKHSVQCDFLVSHVIGSGNGLSHTVSPHTSPHGSSSTPNFENGRAGSVVAGSLISGGLNLTDLELLHNYVTSTAFTIHTDPAMKIAWRVNVPQVGFQYDFVMRGILAISALHMAHYKPDRREFYIQQGMVQHQTGLRVATEVLANVTEENCTGVYAFSALTIFFTMASPRKPGDLLLVGDNGMADWLFLVKGTSFIVNSYEDFLCQGILGPMFQAGRRQNQVRHQYTSEQSTNDDPLVELSGLVAQNSLDLTNKHIYLTAINTLRRSFAFYERPGPPGYETADMFTWIFEVTEEFLQLLRQHTMESLTIFAYFCVILKRLDSYWWMQGWSTHLVSRIWNLLDEEHRLWIRWPLEEIGWIPC</sequence>
<dbReference type="PANTHER" id="PTHR47784">
    <property type="entry name" value="STEROL UPTAKE CONTROL PROTEIN 2"/>
    <property type="match status" value="1"/>
</dbReference>
<dbReference type="PANTHER" id="PTHR47784:SF5">
    <property type="entry name" value="STEROL UPTAKE CONTROL PROTEIN 2"/>
    <property type="match status" value="1"/>
</dbReference>
<protein>
    <recommendedName>
        <fullName evidence="3">Zn(2)-C6 fungal-type domain-containing protein</fullName>
    </recommendedName>
</protein>
<evidence type="ECO:0000256" key="2">
    <source>
        <dbReference type="SAM" id="MobiDB-lite"/>
    </source>
</evidence>
<comment type="caution">
    <text evidence="4">The sequence shown here is derived from an EMBL/GenBank/DDBJ whole genome shotgun (WGS) entry which is preliminary data.</text>
</comment>
<dbReference type="Pfam" id="PF00172">
    <property type="entry name" value="Zn_clus"/>
    <property type="match status" value="1"/>
</dbReference>